<keyword evidence="1" id="KW-0677">Repeat</keyword>
<comment type="caution">
    <text evidence="8">The sequence shown here is derived from an EMBL/GenBank/DDBJ whole genome shotgun (WGS) entry which is preliminary data.</text>
</comment>
<feature type="compositionally biased region" description="Pro residues" evidence="5">
    <location>
        <begin position="730"/>
        <end position="748"/>
    </location>
</feature>
<dbReference type="PROSITE" id="PS50846">
    <property type="entry name" value="HMA_2"/>
    <property type="match status" value="1"/>
</dbReference>
<reference evidence="8" key="1">
    <citation type="submission" date="2020-06" db="EMBL/GenBank/DDBJ databases">
        <title>WGS assembly of Ceratodon purpureus strain R40.</title>
        <authorList>
            <person name="Carey S.B."/>
            <person name="Jenkins J."/>
            <person name="Shu S."/>
            <person name="Lovell J.T."/>
            <person name="Sreedasyam A."/>
            <person name="Maumus F."/>
            <person name="Tiley G.P."/>
            <person name="Fernandez-Pozo N."/>
            <person name="Barry K."/>
            <person name="Chen C."/>
            <person name="Wang M."/>
            <person name="Lipzen A."/>
            <person name="Daum C."/>
            <person name="Saski C.A."/>
            <person name="Payton A.C."/>
            <person name="Mcbreen J.C."/>
            <person name="Conrad R.E."/>
            <person name="Kollar L.M."/>
            <person name="Olsson S."/>
            <person name="Huttunen S."/>
            <person name="Landis J.B."/>
            <person name="Wickett N.J."/>
            <person name="Johnson M.G."/>
            <person name="Rensing S.A."/>
            <person name="Grimwood J."/>
            <person name="Schmutz J."/>
            <person name="Mcdaniel S.F."/>
        </authorList>
    </citation>
    <scope>NUCLEOTIDE SEQUENCE</scope>
    <source>
        <strain evidence="8">R40</strain>
    </source>
</reference>
<dbReference type="Gene3D" id="3.30.70.100">
    <property type="match status" value="1"/>
</dbReference>
<dbReference type="InterPro" id="IPR050498">
    <property type="entry name" value="Ycf3"/>
</dbReference>
<dbReference type="PANTHER" id="PTHR44858:SF1">
    <property type="entry name" value="UDP-N-ACETYLGLUCOSAMINE--PEPTIDE N-ACETYLGLUCOSAMINYLTRANSFERASE SPINDLY-RELATED"/>
    <property type="match status" value="1"/>
</dbReference>
<keyword evidence="6" id="KW-0472">Membrane</keyword>
<feature type="domain" description="HMA" evidence="7">
    <location>
        <begin position="641"/>
        <end position="704"/>
    </location>
</feature>
<keyword evidence="9" id="KW-1185">Reference proteome</keyword>
<dbReference type="Gene3D" id="1.25.40.10">
    <property type="entry name" value="Tetratricopeptide repeat domain"/>
    <property type="match status" value="1"/>
</dbReference>
<dbReference type="Proteomes" id="UP000822688">
    <property type="component" value="Chromosome 7"/>
</dbReference>
<feature type="compositionally biased region" description="Low complexity" evidence="5">
    <location>
        <begin position="896"/>
        <end position="913"/>
    </location>
</feature>
<dbReference type="SUPFAM" id="SSF55008">
    <property type="entry name" value="HMA, heavy metal-associated domain"/>
    <property type="match status" value="1"/>
</dbReference>
<feature type="region of interest" description="Disordered" evidence="5">
    <location>
        <begin position="715"/>
        <end position="945"/>
    </location>
</feature>
<dbReference type="EMBL" id="CM026428">
    <property type="protein sequence ID" value="KAG0567366.1"/>
    <property type="molecule type" value="Genomic_DNA"/>
</dbReference>
<name>A0A8T0H929_CERPU</name>
<feature type="coiled-coil region" evidence="4">
    <location>
        <begin position="541"/>
        <end position="633"/>
    </location>
</feature>
<dbReference type="CDD" id="cd00371">
    <property type="entry name" value="HMA"/>
    <property type="match status" value="1"/>
</dbReference>
<keyword evidence="2 3" id="KW-0802">TPR repeat</keyword>
<organism evidence="8 9">
    <name type="scientific">Ceratodon purpureus</name>
    <name type="common">Fire moss</name>
    <name type="synonym">Dicranum purpureum</name>
    <dbReference type="NCBI Taxonomy" id="3225"/>
    <lineage>
        <taxon>Eukaryota</taxon>
        <taxon>Viridiplantae</taxon>
        <taxon>Streptophyta</taxon>
        <taxon>Embryophyta</taxon>
        <taxon>Bryophyta</taxon>
        <taxon>Bryophytina</taxon>
        <taxon>Bryopsida</taxon>
        <taxon>Dicranidae</taxon>
        <taxon>Pseudoditrichales</taxon>
        <taxon>Ditrichaceae</taxon>
        <taxon>Ceratodon</taxon>
    </lineage>
</organism>
<keyword evidence="6" id="KW-1133">Transmembrane helix</keyword>
<feature type="transmembrane region" description="Helical" evidence="6">
    <location>
        <begin position="323"/>
        <end position="344"/>
    </location>
</feature>
<feature type="compositionally biased region" description="Pro residues" evidence="5">
    <location>
        <begin position="761"/>
        <end position="792"/>
    </location>
</feature>
<proteinExistence type="predicted"/>
<dbReference type="PROSITE" id="PS50005">
    <property type="entry name" value="TPR"/>
    <property type="match status" value="1"/>
</dbReference>
<feature type="compositionally biased region" description="Basic and acidic residues" evidence="5">
    <location>
        <begin position="919"/>
        <end position="936"/>
    </location>
</feature>
<dbReference type="InterPro" id="IPR006121">
    <property type="entry name" value="HMA_dom"/>
</dbReference>
<dbReference type="GO" id="GO:0046872">
    <property type="term" value="F:metal ion binding"/>
    <property type="evidence" value="ECO:0007669"/>
    <property type="project" value="InterPro"/>
</dbReference>
<dbReference type="SUPFAM" id="SSF48452">
    <property type="entry name" value="TPR-like"/>
    <property type="match status" value="1"/>
</dbReference>
<evidence type="ECO:0000256" key="6">
    <source>
        <dbReference type="SAM" id="Phobius"/>
    </source>
</evidence>
<evidence type="ECO:0000313" key="8">
    <source>
        <dbReference type="EMBL" id="KAG0567365.1"/>
    </source>
</evidence>
<evidence type="ECO:0000256" key="1">
    <source>
        <dbReference type="ARBA" id="ARBA00022737"/>
    </source>
</evidence>
<dbReference type="Pfam" id="PF00403">
    <property type="entry name" value="HMA"/>
    <property type="match status" value="1"/>
</dbReference>
<accession>A0A8T0H929</accession>
<feature type="transmembrane region" description="Helical" evidence="6">
    <location>
        <begin position="27"/>
        <end position="46"/>
    </location>
</feature>
<dbReference type="PANTHER" id="PTHR44858">
    <property type="entry name" value="TETRATRICOPEPTIDE REPEAT PROTEIN 6"/>
    <property type="match status" value="1"/>
</dbReference>
<evidence type="ECO:0000256" key="5">
    <source>
        <dbReference type="SAM" id="MobiDB-lite"/>
    </source>
</evidence>
<dbReference type="InterPro" id="IPR011990">
    <property type="entry name" value="TPR-like_helical_dom_sf"/>
</dbReference>
<sequence length="945" mass="101683">MWFMSGFPGSWQPEYHRRNAWDQAASWGPSLPAAVLTGLLCAYVWARVKPLVSPEHEDKNEYILQDLKNAKSFLTNLHDSLWNVKAPPQNTETISKAGEDVLLQRRASRAKGGARRTSESVTGTLTIGANVEEGEVGRLRRRIGGMAWDEQVFRVSEAASVLLQTRLPVTSSLLSQAFDVARQAIALDPQATFQLGSWGVIMQSGGEVKLLRLQDGDAPVLLDSFREEDNDLRVEGLFLRGVQMRAAMGENSAVPLRSKILLKEEAGWIDALIVWPSLVKLNKASLLYATKIVEFKGVTATVRSNLIPVSFNQKPKYEDHTGLVLVAAVAFLVALMPSSLWLPIFGQIGVVFLPVFQMAAVIHGWNVGHLLLLGEWPSTGGDREVKLDSEDELKEFGSNLYKYISPWDSAVRMEMGDLERHLAKKLESQPSASNAGVYAQQADYRTEFWRKGLGEMDQAIEMEPKNELPFRIRGCIKGLAGNYESALEDLDQALKLKPDDILALVDRGVFRFLGGDLVGALADLDQAIKHDPAQPSDILKLRDAIAQILADREELAKLREENPKLKAELEALRAKAAADLEAVQAKAAADLKAAEDKAAADLEALRVKAEAEAVELRAKNQKLQEDLNAAQEALSKMPSNQTLELQYNNLCCEKCVRDIKSALSKVPGVESIEEDFMTSKVTVTGYVSASVILSVCRQTSPKKVIFIVGDKNAPEATESAPSFNEEPEAAPAPPPAPEAAPEPTPAPEPEPEPAAAAPEATPEPTPEPAAPAPEPEPASEPAPQAKPEPASEPAPEDKPVEPASEPAPESKPEPAPELAPEPAPEPASAAPETQPDQPAPEPASESKGETASEPGAEQSKPEPRWEAAPGSKAEPTWVPDPAPKPETAPAEPGPAPEAAAAEAEASKPAPEADATADESGTKADSEASAEKPKENGEAPPEPAKP</sequence>
<dbReference type="EMBL" id="CM026428">
    <property type="protein sequence ID" value="KAG0567365.1"/>
    <property type="molecule type" value="Genomic_DNA"/>
</dbReference>
<dbReference type="SMART" id="SM00028">
    <property type="entry name" value="TPR"/>
    <property type="match status" value="2"/>
</dbReference>
<gene>
    <name evidence="8" type="ORF">KC19_7G129800</name>
</gene>
<evidence type="ECO:0000313" key="9">
    <source>
        <dbReference type="Proteomes" id="UP000822688"/>
    </source>
</evidence>
<evidence type="ECO:0000256" key="4">
    <source>
        <dbReference type="SAM" id="Coils"/>
    </source>
</evidence>
<dbReference type="InterPro" id="IPR019734">
    <property type="entry name" value="TPR_rpt"/>
</dbReference>
<keyword evidence="6" id="KW-0812">Transmembrane</keyword>
<dbReference type="InterPro" id="IPR036163">
    <property type="entry name" value="HMA_dom_sf"/>
</dbReference>
<evidence type="ECO:0000256" key="3">
    <source>
        <dbReference type="PROSITE-ProRule" id="PRU00339"/>
    </source>
</evidence>
<evidence type="ECO:0000256" key="2">
    <source>
        <dbReference type="ARBA" id="ARBA00022803"/>
    </source>
</evidence>
<protein>
    <recommendedName>
        <fullName evidence="7">HMA domain-containing protein</fullName>
    </recommendedName>
</protein>
<feature type="compositionally biased region" description="Pro residues" evidence="5">
    <location>
        <begin position="815"/>
        <end position="825"/>
    </location>
</feature>
<feature type="compositionally biased region" description="Pro residues" evidence="5">
    <location>
        <begin position="878"/>
        <end position="895"/>
    </location>
</feature>
<keyword evidence="4" id="KW-0175">Coiled coil</keyword>
<feature type="repeat" description="TPR" evidence="3">
    <location>
        <begin position="467"/>
        <end position="500"/>
    </location>
</feature>
<evidence type="ECO:0000259" key="7">
    <source>
        <dbReference type="PROSITE" id="PS50846"/>
    </source>
</evidence>
<dbReference type="AlphaFoldDB" id="A0A8T0H929"/>